<dbReference type="InterPro" id="IPR011576">
    <property type="entry name" value="Pyridox_Oxase_N"/>
</dbReference>
<evidence type="ECO:0000313" key="2">
    <source>
        <dbReference type="EMBL" id="KIT18101.1"/>
    </source>
</evidence>
<dbReference type="STRING" id="935700.jaqu_01210"/>
<dbReference type="SUPFAM" id="SSF50475">
    <property type="entry name" value="FMN-binding split barrel"/>
    <property type="match status" value="1"/>
</dbReference>
<sequence length="206" mass="22743">MKRERITTMRRLREIVGEPSHRVTGKEIDHIDGICERFIAASSYLLVGSRGADGRMDVSPRGDPAGFVQVLDPKTLAIPDRPGNKRIDTFENLLTDPEVGLLFLIPGYALTLRVSGTASIVRDPDLQSSMAVNGREPHLVMLATVSKAFMHCAKSIARGGMWTPDQWSDTSDVPSLAEAMVAHAELSESTSRMQAIIDDDFEERMY</sequence>
<dbReference type="Gene3D" id="2.30.110.10">
    <property type="entry name" value="Electron Transport, Fmn-binding Protein, Chain A"/>
    <property type="match status" value="1"/>
</dbReference>
<gene>
    <name evidence="2" type="ORF">jaqu_01210</name>
</gene>
<keyword evidence="3" id="KW-1185">Reference proteome</keyword>
<dbReference type="Pfam" id="PF01243">
    <property type="entry name" value="PNPOx_N"/>
    <property type="match status" value="1"/>
</dbReference>
<dbReference type="InterPro" id="IPR012349">
    <property type="entry name" value="Split_barrel_FMN-bd"/>
</dbReference>
<feature type="domain" description="Pyridoxamine 5'-phosphate oxidase N-terminal" evidence="1">
    <location>
        <begin position="36"/>
        <end position="133"/>
    </location>
</feature>
<protein>
    <submittedName>
        <fullName evidence="2">Pyridoxamine 5'-phosphate oxidase</fullName>
    </submittedName>
</protein>
<dbReference type="PANTHER" id="PTHR42815:SF2">
    <property type="entry name" value="FAD-BINDING, PUTATIVE (AFU_ORTHOLOGUE AFUA_6G07600)-RELATED"/>
    <property type="match status" value="1"/>
</dbReference>
<evidence type="ECO:0000259" key="1">
    <source>
        <dbReference type="Pfam" id="PF01243"/>
    </source>
</evidence>
<proteinExistence type="predicted"/>
<name>A0A0D1EM90_9RHOB</name>
<accession>A0A0D1EM90</accession>
<dbReference type="PANTHER" id="PTHR42815">
    <property type="entry name" value="FAD-BINDING, PUTATIVE (AFU_ORTHOLOGUE AFUA_6G07600)-RELATED"/>
    <property type="match status" value="1"/>
</dbReference>
<dbReference type="OrthoDB" id="9790331at2"/>
<dbReference type="InterPro" id="IPR024029">
    <property type="entry name" value="Pyridox_Oxase_FMN-dep"/>
</dbReference>
<dbReference type="RefSeq" id="WP_052500685.1">
    <property type="nucleotide sequence ID" value="NZ_FZPF01000016.1"/>
</dbReference>
<comment type="caution">
    <text evidence="2">The sequence shown here is derived from an EMBL/GenBank/DDBJ whole genome shotgun (WGS) entry which is preliminary data.</text>
</comment>
<evidence type="ECO:0000313" key="3">
    <source>
        <dbReference type="Proteomes" id="UP000032232"/>
    </source>
</evidence>
<dbReference type="NCBIfam" id="TIGR04025">
    <property type="entry name" value="PPOX_FMN_DR2398"/>
    <property type="match status" value="1"/>
</dbReference>
<dbReference type="PATRIC" id="fig|935700.4.peg.128"/>
<organism evidence="2 3">
    <name type="scientific">Jannaschia aquimarina</name>
    <dbReference type="NCBI Taxonomy" id="935700"/>
    <lineage>
        <taxon>Bacteria</taxon>
        <taxon>Pseudomonadati</taxon>
        <taxon>Pseudomonadota</taxon>
        <taxon>Alphaproteobacteria</taxon>
        <taxon>Rhodobacterales</taxon>
        <taxon>Roseobacteraceae</taxon>
        <taxon>Jannaschia</taxon>
    </lineage>
</organism>
<dbReference type="Proteomes" id="UP000032232">
    <property type="component" value="Unassembled WGS sequence"/>
</dbReference>
<dbReference type="EMBL" id="JYFE01000004">
    <property type="protein sequence ID" value="KIT18101.1"/>
    <property type="molecule type" value="Genomic_DNA"/>
</dbReference>
<dbReference type="AlphaFoldDB" id="A0A0D1EM90"/>
<reference evidence="2 3" key="1">
    <citation type="submission" date="2015-02" db="EMBL/GenBank/DDBJ databases">
        <title>Genome Sequence of Jannaschia aquimarina DSM28248, a member of the Roseobacter clade.</title>
        <authorList>
            <person name="Voget S."/>
            <person name="Daniel R."/>
        </authorList>
    </citation>
    <scope>NUCLEOTIDE SEQUENCE [LARGE SCALE GENOMIC DNA]</scope>
    <source>
        <strain evidence="2 3">GSW-M26</strain>
    </source>
</reference>